<dbReference type="PANTHER" id="PTHR37938:SF1">
    <property type="entry name" value="BLL0215 PROTEIN"/>
    <property type="match status" value="1"/>
</dbReference>
<dbReference type="EMBL" id="KP211903">
    <property type="protein sequence ID" value="ANV80712.1"/>
    <property type="molecule type" value="Genomic_DNA"/>
</dbReference>
<dbReference type="AlphaFoldDB" id="A0A1B1TEM7"/>
<evidence type="ECO:0000259" key="2">
    <source>
        <dbReference type="Pfam" id="PF03703"/>
    </source>
</evidence>
<accession>A0A1B1TEM7</accession>
<evidence type="ECO:0000313" key="3">
    <source>
        <dbReference type="EMBL" id="ANV80712.1"/>
    </source>
</evidence>
<dbReference type="Pfam" id="PF03703">
    <property type="entry name" value="bPH_2"/>
    <property type="match status" value="1"/>
</dbReference>
<feature type="domain" description="YdbS-like PH" evidence="2">
    <location>
        <begin position="64"/>
        <end position="133"/>
    </location>
</feature>
<keyword evidence="1" id="KW-0812">Transmembrane</keyword>
<reference evidence="3" key="1">
    <citation type="submission" date="2014-11" db="EMBL/GenBank/DDBJ databases">
        <authorList>
            <person name="Zhu J."/>
            <person name="Qi W."/>
            <person name="Song R."/>
        </authorList>
    </citation>
    <scope>NUCLEOTIDE SEQUENCE</scope>
</reference>
<dbReference type="PANTHER" id="PTHR37938">
    <property type="entry name" value="BLL0215 PROTEIN"/>
    <property type="match status" value="1"/>
</dbReference>
<sequence length="174" mass="19876">MESSTGYADSGHKMAVEFDRKIIIYWWMTTNLTLLSTVIGIPVMIFWLPFGWIIHQKQYEHMSAALTDRSVNMRMGWLFKKQQNIPLDKLTDVSIHEGPILNAFGVVRMQFETAGAAPFILTGVKNSEQFRDLVLEQRDSLVSNPIPHTSNLGSEEVFMEIRDLLKSIDSKLSE</sequence>
<dbReference type="InterPro" id="IPR005182">
    <property type="entry name" value="YdbS-like_PH"/>
</dbReference>
<feature type="transmembrane region" description="Helical" evidence="1">
    <location>
        <begin position="24"/>
        <end position="48"/>
    </location>
</feature>
<proteinExistence type="predicted"/>
<protein>
    <recommendedName>
        <fullName evidence="2">YdbS-like PH domain-containing protein</fullName>
    </recommendedName>
</protein>
<organism evidence="3">
    <name type="scientific">uncultured Poseidoniia archaeon</name>
    <dbReference type="NCBI Taxonomy" id="1697135"/>
    <lineage>
        <taxon>Archaea</taxon>
        <taxon>Methanobacteriati</taxon>
        <taxon>Thermoplasmatota</taxon>
        <taxon>Candidatus Poseidoniia</taxon>
        <taxon>environmental samples</taxon>
    </lineage>
</organism>
<name>A0A1B1TEM7_9ARCH</name>
<keyword evidence="1" id="KW-0472">Membrane</keyword>
<evidence type="ECO:0000256" key="1">
    <source>
        <dbReference type="SAM" id="Phobius"/>
    </source>
</evidence>
<keyword evidence="1" id="KW-1133">Transmembrane helix</keyword>
<reference evidence="3" key="2">
    <citation type="journal article" date="2015" name="ISME J.">
        <title>A new class of marine Euryarchaeota group II from the Mediterranean deep chlorophyll maximum.</title>
        <authorList>
            <person name="Martin-Cuadrado A.B."/>
            <person name="Garcia-Heredia I."/>
            <person name="Molto A.G."/>
            <person name="Lopez-Ubeda R."/>
            <person name="Kimes N."/>
            <person name="Lopez-Garcia P."/>
            <person name="Moreira D."/>
            <person name="Rodriguez-Valera F."/>
        </authorList>
    </citation>
    <scope>NUCLEOTIDE SEQUENCE</scope>
</reference>